<evidence type="ECO:0000256" key="2">
    <source>
        <dbReference type="ARBA" id="ARBA00022692"/>
    </source>
</evidence>
<protein>
    <submittedName>
        <fullName evidence="8">ABC-type multidrug/protein/lipid transport system, ATPase</fullName>
    </submittedName>
</protein>
<evidence type="ECO:0000256" key="1">
    <source>
        <dbReference type="ARBA" id="ARBA00004651"/>
    </source>
</evidence>
<feature type="compositionally biased region" description="Basic residues" evidence="5">
    <location>
        <begin position="523"/>
        <end position="535"/>
    </location>
</feature>
<comment type="caution">
    <text evidence="8">The sequence shown here is derived from an EMBL/GenBank/DDBJ whole genome shotgun (WGS) entry which is preliminary data.</text>
</comment>
<feature type="transmembrane region" description="Helical" evidence="6">
    <location>
        <begin position="243"/>
        <end position="262"/>
    </location>
</feature>
<feature type="transmembrane region" description="Helical" evidence="6">
    <location>
        <begin position="268"/>
        <end position="288"/>
    </location>
</feature>
<keyword evidence="4 6" id="KW-0472">Membrane</keyword>
<dbReference type="PANTHER" id="PTHR24221">
    <property type="entry name" value="ATP-BINDING CASSETTE SUB-FAMILY B"/>
    <property type="match status" value="1"/>
</dbReference>
<keyword evidence="3 6" id="KW-1133">Transmembrane helix</keyword>
<dbReference type="SUPFAM" id="SSF52540">
    <property type="entry name" value="P-loop containing nucleoside triphosphate hydrolases"/>
    <property type="match status" value="1"/>
</dbReference>
<evidence type="ECO:0000313" key="9">
    <source>
        <dbReference type="Proteomes" id="UP000643279"/>
    </source>
</evidence>
<dbReference type="InterPro" id="IPR027417">
    <property type="entry name" value="P-loop_NTPase"/>
</dbReference>
<organism evidence="8 9">
    <name type="scientific">Arthrobacter liuii</name>
    <dbReference type="NCBI Taxonomy" id="1476996"/>
    <lineage>
        <taxon>Bacteria</taxon>
        <taxon>Bacillati</taxon>
        <taxon>Actinomycetota</taxon>
        <taxon>Actinomycetes</taxon>
        <taxon>Micrococcales</taxon>
        <taxon>Micrococcaceae</taxon>
        <taxon>Arthrobacter</taxon>
    </lineage>
</organism>
<name>A0ABQ2B107_9MICC</name>
<keyword evidence="2 6" id="KW-0812">Transmembrane</keyword>
<reference evidence="9" key="1">
    <citation type="journal article" date="2019" name="Int. J. Syst. Evol. Microbiol.">
        <title>The Global Catalogue of Microorganisms (GCM) 10K type strain sequencing project: providing services to taxonomists for standard genome sequencing and annotation.</title>
        <authorList>
            <consortium name="The Broad Institute Genomics Platform"/>
            <consortium name="The Broad Institute Genome Sequencing Center for Infectious Disease"/>
            <person name="Wu L."/>
            <person name="Ma J."/>
        </authorList>
    </citation>
    <scope>NUCLEOTIDE SEQUENCE [LARGE SCALE GENOMIC DNA]</scope>
    <source>
        <strain evidence="9">CGMCC 1.12778</strain>
    </source>
</reference>
<accession>A0ABQ2B107</accession>
<dbReference type="Gene3D" id="3.40.50.300">
    <property type="entry name" value="P-loop containing nucleotide triphosphate hydrolases"/>
    <property type="match status" value="1"/>
</dbReference>
<dbReference type="InterPro" id="IPR039421">
    <property type="entry name" value="Type_1_exporter"/>
</dbReference>
<dbReference type="PROSITE" id="PS50929">
    <property type="entry name" value="ABC_TM1F"/>
    <property type="match status" value="1"/>
</dbReference>
<sequence>MTGRQALPGGQALPKFFAPGRRGRLTALAGISVTAGLLAAGTARLVSLLSHGHDPAGAILLVGGLVGLVAATFGLRVFERRLAEKLGQDYVHEIRKELIRGALGPGRSPSLGITIARTSNDLNSVRNWVTHGIAGAVSGVPLILILTASLWLMAPPLALAVMVPLIGAVTLLAFLSRPTYDKARALRKARGRLAGQITDTVNAATAVRAAGGEDRELGRVDRLGREVAAAAIDRATLAGSLRASAIGAASTTAVAVAATGAFTGMDSGLIAAALTVVSMIAAPVHDLGRIVEYRQSYRAACRSIAPALSRPAADTTPDNSVDGDFAGLVVAGLDVDGITMPGISAAPGETILLETPDHAYTEMVFAALLGLHPAGLHPGARIVLNGRNVPAMNSPERRQSIGYAARGLALERGQLRRALRYRSPDADDALYATAINRAGLGATIARLPKGELTVLRRGGEPLSTPERAKIQIARATLGNPPLLLLNHIDADLDPQGMTALRDILTNYPGIIIAATDDSSLLPHPHRTWPGHHHKPPPSDKRHPVHLETSHRGHTPK</sequence>
<dbReference type="EMBL" id="BMFW01000052">
    <property type="protein sequence ID" value="GGI02806.1"/>
    <property type="molecule type" value="Genomic_DNA"/>
</dbReference>
<feature type="transmembrane region" description="Helical" evidence="6">
    <location>
        <begin position="157"/>
        <end position="175"/>
    </location>
</feature>
<feature type="region of interest" description="Disordered" evidence="5">
    <location>
        <begin position="522"/>
        <end position="556"/>
    </location>
</feature>
<feature type="transmembrane region" description="Helical" evidence="6">
    <location>
        <begin position="58"/>
        <end position="78"/>
    </location>
</feature>
<proteinExistence type="predicted"/>
<evidence type="ECO:0000256" key="5">
    <source>
        <dbReference type="SAM" id="MobiDB-lite"/>
    </source>
</evidence>
<dbReference type="Pfam" id="PF00664">
    <property type="entry name" value="ABC_membrane"/>
    <property type="match status" value="1"/>
</dbReference>
<feature type="domain" description="ABC transmembrane type-1" evidence="7">
    <location>
        <begin position="27"/>
        <end position="296"/>
    </location>
</feature>
<dbReference type="SUPFAM" id="SSF90123">
    <property type="entry name" value="ABC transporter transmembrane region"/>
    <property type="match status" value="1"/>
</dbReference>
<evidence type="ECO:0000256" key="6">
    <source>
        <dbReference type="SAM" id="Phobius"/>
    </source>
</evidence>
<evidence type="ECO:0000313" key="8">
    <source>
        <dbReference type="EMBL" id="GGI02806.1"/>
    </source>
</evidence>
<evidence type="ECO:0000256" key="3">
    <source>
        <dbReference type="ARBA" id="ARBA00022989"/>
    </source>
</evidence>
<dbReference type="PANTHER" id="PTHR24221:SF654">
    <property type="entry name" value="ATP-BINDING CASSETTE SUB-FAMILY B MEMBER 6"/>
    <property type="match status" value="1"/>
</dbReference>
<gene>
    <name evidence="8" type="ORF">GCM10007170_45380</name>
</gene>
<dbReference type="Gene3D" id="1.20.1560.10">
    <property type="entry name" value="ABC transporter type 1, transmembrane domain"/>
    <property type="match status" value="1"/>
</dbReference>
<dbReference type="InterPro" id="IPR011527">
    <property type="entry name" value="ABC1_TM_dom"/>
</dbReference>
<dbReference type="InterPro" id="IPR036640">
    <property type="entry name" value="ABC1_TM_sf"/>
</dbReference>
<evidence type="ECO:0000256" key="4">
    <source>
        <dbReference type="ARBA" id="ARBA00023136"/>
    </source>
</evidence>
<feature type="transmembrane region" description="Helical" evidence="6">
    <location>
        <begin position="25"/>
        <end position="46"/>
    </location>
</feature>
<keyword evidence="9" id="KW-1185">Reference proteome</keyword>
<comment type="subcellular location">
    <subcellularLocation>
        <location evidence="1">Cell membrane</location>
        <topology evidence="1">Multi-pass membrane protein</topology>
    </subcellularLocation>
</comment>
<evidence type="ECO:0000259" key="7">
    <source>
        <dbReference type="PROSITE" id="PS50929"/>
    </source>
</evidence>
<feature type="transmembrane region" description="Helical" evidence="6">
    <location>
        <begin position="128"/>
        <end position="151"/>
    </location>
</feature>
<feature type="compositionally biased region" description="Basic and acidic residues" evidence="5">
    <location>
        <begin position="536"/>
        <end position="550"/>
    </location>
</feature>
<dbReference type="RefSeq" id="WP_188573758.1">
    <property type="nucleotide sequence ID" value="NZ_BMFW01000052.1"/>
</dbReference>
<dbReference type="Proteomes" id="UP000643279">
    <property type="component" value="Unassembled WGS sequence"/>
</dbReference>